<dbReference type="PROSITE" id="PS50158">
    <property type="entry name" value="ZF_CCHC"/>
    <property type="match status" value="1"/>
</dbReference>
<dbReference type="Proteomes" id="UP000031668">
    <property type="component" value="Unassembled WGS sequence"/>
</dbReference>
<gene>
    <name evidence="3" type="ORF">RF11_08389</name>
</gene>
<evidence type="ECO:0000259" key="2">
    <source>
        <dbReference type="PROSITE" id="PS50158"/>
    </source>
</evidence>
<dbReference type="InterPro" id="IPR001878">
    <property type="entry name" value="Znf_CCHC"/>
</dbReference>
<dbReference type="EMBL" id="JWZT01003132">
    <property type="protein sequence ID" value="KII67549.1"/>
    <property type="molecule type" value="Genomic_DNA"/>
</dbReference>
<comment type="caution">
    <text evidence="3">The sequence shown here is derived from an EMBL/GenBank/DDBJ whole genome shotgun (WGS) entry which is preliminary data.</text>
</comment>
<keyword evidence="1" id="KW-0479">Metal-binding</keyword>
<keyword evidence="4" id="KW-1185">Reference proteome</keyword>
<dbReference type="GO" id="GO:0003676">
    <property type="term" value="F:nucleic acid binding"/>
    <property type="evidence" value="ECO:0007669"/>
    <property type="project" value="InterPro"/>
</dbReference>
<dbReference type="GO" id="GO:0008270">
    <property type="term" value="F:zinc ion binding"/>
    <property type="evidence" value="ECO:0007669"/>
    <property type="project" value="UniProtKB-KW"/>
</dbReference>
<proteinExistence type="predicted"/>
<evidence type="ECO:0000313" key="4">
    <source>
        <dbReference type="Proteomes" id="UP000031668"/>
    </source>
</evidence>
<dbReference type="Gene3D" id="4.10.60.10">
    <property type="entry name" value="Zinc finger, CCHC-type"/>
    <property type="match status" value="1"/>
</dbReference>
<reference evidence="3 4" key="1">
    <citation type="journal article" date="2014" name="Genome Biol. Evol.">
        <title>The genome of the myxosporean Thelohanellus kitauei shows adaptations to nutrient acquisition within its fish host.</title>
        <authorList>
            <person name="Yang Y."/>
            <person name="Xiong J."/>
            <person name="Zhou Z."/>
            <person name="Huo F."/>
            <person name="Miao W."/>
            <person name="Ran C."/>
            <person name="Liu Y."/>
            <person name="Zhang J."/>
            <person name="Feng J."/>
            <person name="Wang M."/>
            <person name="Wang M."/>
            <person name="Wang L."/>
            <person name="Yao B."/>
        </authorList>
    </citation>
    <scope>NUCLEOTIDE SEQUENCE [LARGE SCALE GENOMIC DNA]</scope>
    <source>
        <strain evidence="3">Wuqing</strain>
    </source>
</reference>
<name>A0A0C2IPZ9_THEKT</name>
<dbReference type="AlphaFoldDB" id="A0A0C2IPZ9"/>
<evidence type="ECO:0000313" key="3">
    <source>
        <dbReference type="EMBL" id="KII67549.1"/>
    </source>
</evidence>
<organism evidence="3 4">
    <name type="scientific">Thelohanellus kitauei</name>
    <name type="common">Myxosporean</name>
    <dbReference type="NCBI Taxonomy" id="669202"/>
    <lineage>
        <taxon>Eukaryota</taxon>
        <taxon>Metazoa</taxon>
        <taxon>Cnidaria</taxon>
        <taxon>Myxozoa</taxon>
        <taxon>Myxosporea</taxon>
        <taxon>Bivalvulida</taxon>
        <taxon>Platysporina</taxon>
        <taxon>Myxobolidae</taxon>
        <taxon>Thelohanellus</taxon>
    </lineage>
</organism>
<sequence>MIGEIGKFDVNGGNWGYILNNSGTGQKPLPGSLYPCEGPGTLTSESRGDRGSRRRRTVERLRPEATEVIREMRFGEFQGSSIQGQGALRCDTCWSYYHVKINCSCDDKTCFNCGVRGHLSVFCKRARPKGLGTRRNMRQSNASGRINNIEPFYLILKIYNIDGRFEIDMDLPVTFINSKEFQSQGRNYLALLSFPKVSRSI</sequence>
<evidence type="ECO:0000256" key="1">
    <source>
        <dbReference type="PROSITE-ProRule" id="PRU00047"/>
    </source>
</evidence>
<keyword evidence="1" id="KW-0863">Zinc-finger</keyword>
<dbReference type="OrthoDB" id="2288314at2759"/>
<protein>
    <recommendedName>
        <fullName evidence="2">CCHC-type domain-containing protein</fullName>
    </recommendedName>
</protein>
<feature type="domain" description="CCHC-type" evidence="2">
    <location>
        <begin position="110"/>
        <end position="125"/>
    </location>
</feature>
<accession>A0A0C2IPZ9</accession>
<keyword evidence="1" id="KW-0862">Zinc</keyword>